<comment type="similarity">
    <text evidence="5 6">Belongs to the adenylate kinase family.</text>
</comment>
<dbReference type="EMBL" id="CP008743">
    <property type="protein sequence ID" value="ARN85343.1"/>
    <property type="molecule type" value="Genomic_DNA"/>
</dbReference>
<dbReference type="GO" id="GO:0044209">
    <property type="term" value="P:AMP salvage"/>
    <property type="evidence" value="ECO:0007669"/>
    <property type="project" value="UniProtKB-UniRule"/>
</dbReference>
<feature type="binding site" evidence="5">
    <location>
        <position position="90"/>
    </location>
    <ligand>
        <name>AMP</name>
        <dbReference type="ChEBI" id="CHEBI:456215"/>
    </ligand>
</feature>
<dbReference type="HAMAP" id="MF_00235">
    <property type="entry name" value="Adenylate_kinase_Adk"/>
    <property type="match status" value="1"/>
</dbReference>
<dbReference type="FunFam" id="3.40.50.300:FF:000106">
    <property type="entry name" value="Adenylate kinase mitochondrial"/>
    <property type="match status" value="1"/>
</dbReference>
<dbReference type="InterPro" id="IPR006259">
    <property type="entry name" value="Adenyl_kin_sub"/>
</dbReference>
<dbReference type="UniPathway" id="UPA00588">
    <property type="reaction ID" value="UER00649"/>
</dbReference>
<dbReference type="KEGG" id="naf:GQ61_08645"/>
<keyword evidence="5" id="KW-0963">Cytoplasm</keyword>
<dbReference type="InterPro" id="IPR036193">
    <property type="entry name" value="ADK_active_lid_dom_sf"/>
</dbReference>
<evidence type="ECO:0000256" key="3">
    <source>
        <dbReference type="ARBA" id="ARBA00022741"/>
    </source>
</evidence>
<dbReference type="InterPro" id="IPR027417">
    <property type="entry name" value="P-loop_NTPase"/>
</dbReference>
<dbReference type="AlphaFoldDB" id="A0A1W6N681"/>
<evidence type="ECO:0000256" key="1">
    <source>
        <dbReference type="ARBA" id="ARBA00022679"/>
    </source>
</evidence>
<keyword evidence="4 5" id="KW-0418">Kinase</keyword>
<dbReference type="NCBIfam" id="NF001381">
    <property type="entry name" value="PRK00279.1-3"/>
    <property type="match status" value="1"/>
</dbReference>
<dbReference type="OrthoDB" id="9805030at2"/>
<keyword evidence="2 5" id="KW-0545">Nucleotide biosynthesis</keyword>
<protein>
    <recommendedName>
        <fullName evidence="5 7">Adenylate kinase</fullName>
        <shortName evidence="5">AK</shortName>
        <ecNumber evidence="5 7">2.7.4.3</ecNumber>
    </recommendedName>
    <alternativeName>
        <fullName evidence="5">ATP-AMP transphosphorylase</fullName>
    </alternativeName>
    <alternativeName>
        <fullName evidence="5">ATP:AMP phosphotransferase</fullName>
    </alternativeName>
    <alternativeName>
        <fullName evidence="5">Adenylate monophosphate kinase</fullName>
    </alternativeName>
</protein>
<keyword evidence="10" id="KW-1185">Reference proteome</keyword>
<feature type="binding site" evidence="5">
    <location>
        <position position="151"/>
    </location>
    <ligand>
        <name>Zn(2+)</name>
        <dbReference type="ChEBI" id="CHEBI:29105"/>
        <note>structural</note>
    </ligand>
</feature>
<feature type="region of interest" description="NMP" evidence="5">
    <location>
        <begin position="30"/>
        <end position="59"/>
    </location>
</feature>
<reference evidence="9 10" key="1">
    <citation type="submission" date="2014-06" db="EMBL/GenBank/DDBJ databases">
        <title>The genome of the endonuclear symbiont Nucleicultrix amoebiphila.</title>
        <authorList>
            <person name="Schulz F."/>
            <person name="Horn M."/>
        </authorList>
    </citation>
    <scope>NUCLEOTIDE SEQUENCE [LARGE SCALE GENOMIC DNA]</scope>
    <source>
        <strain evidence="9 10">FS5</strain>
    </source>
</reference>
<comment type="pathway">
    <text evidence="5">Purine metabolism; AMP biosynthesis via salvage pathway; AMP from ADP: step 1/1.</text>
</comment>
<feature type="binding site" evidence="5">
    <location>
        <begin position="10"/>
        <end position="15"/>
    </location>
    <ligand>
        <name>ATP</name>
        <dbReference type="ChEBI" id="CHEBI:30616"/>
    </ligand>
</feature>
<comment type="domain">
    <text evidence="5">Consists of three domains, a large central CORE domain and two small peripheral domains, NMPbind and LID, which undergo movements during catalysis. The LID domain closes over the site of phosphoryl transfer upon ATP binding. Assembling and dissambling the active center during each catalytic cycle provides an effective means to prevent ATP hydrolysis. Some bacteria have evolved a zinc-coordinating structure that stabilizes the LID domain.</text>
</comment>
<feature type="binding site" evidence="5">
    <location>
        <position position="125"/>
    </location>
    <ligand>
        <name>ATP</name>
        <dbReference type="ChEBI" id="CHEBI:30616"/>
    </ligand>
</feature>
<dbReference type="GO" id="GO:0005737">
    <property type="term" value="C:cytoplasm"/>
    <property type="evidence" value="ECO:0007669"/>
    <property type="project" value="UniProtKB-SubCell"/>
</dbReference>
<dbReference type="RefSeq" id="WP_085784899.1">
    <property type="nucleotide sequence ID" value="NZ_CP008743.1"/>
</dbReference>
<feature type="binding site" evidence="5">
    <location>
        <position position="198"/>
    </location>
    <ligand>
        <name>ATP</name>
        <dbReference type="ChEBI" id="CHEBI:30616"/>
    </ligand>
</feature>
<gene>
    <name evidence="5" type="primary">adk</name>
    <name evidence="9" type="ORF">GQ61_08645</name>
</gene>
<evidence type="ECO:0000256" key="5">
    <source>
        <dbReference type="HAMAP-Rule" id="MF_00235"/>
    </source>
</evidence>
<sequence length="226" mass="25641">MILILLGPPGAGKGTQARRLQEEFHLKQIATGDLVREEIASGSDLGKRIKAIIDRGEYPDDQIFIDMFRREMSKPAKGFICDGFPRTINQAQVLDDFLTEIKKPLTAVIEMDVDQELLIKRLSGRFNCKECKASYNDYFSPTLKEGVCDICGSTEFFRRSDDNPEAVKRRFEVYREQTSQLVDFYQAKGLLYRVNGNNAPDEVHAEIVRLIHKLTSSEVSIKLSSS</sequence>
<name>A0A1W6N681_9PROT</name>
<dbReference type="Pfam" id="PF05191">
    <property type="entry name" value="ADK_lid"/>
    <property type="match status" value="1"/>
</dbReference>
<dbReference type="GO" id="GO:0008270">
    <property type="term" value="F:zinc ion binding"/>
    <property type="evidence" value="ECO:0007669"/>
    <property type="project" value="UniProtKB-UniRule"/>
</dbReference>
<dbReference type="CDD" id="cd01428">
    <property type="entry name" value="ADK"/>
    <property type="match status" value="1"/>
</dbReference>
<keyword evidence="1 5" id="KW-0808">Transferase</keyword>
<keyword evidence="5" id="KW-0479">Metal-binding</keyword>
<feature type="binding site" evidence="5">
    <location>
        <position position="159"/>
    </location>
    <ligand>
        <name>AMP</name>
        <dbReference type="ChEBI" id="CHEBI:456215"/>
    </ligand>
</feature>
<dbReference type="NCBIfam" id="NF011100">
    <property type="entry name" value="PRK14527.1"/>
    <property type="match status" value="1"/>
</dbReference>
<dbReference type="STRING" id="1414854.GQ61_08645"/>
<dbReference type="Gene3D" id="3.40.50.300">
    <property type="entry name" value="P-loop containing nucleotide triphosphate hydrolases"/>
    <property type="match status" value="1"/>
</dbReference>
<keyword evidence="5" id="KW-0862">Zinc</keyword>
<feature type="binding site" evidence="5">
    <location>
        <position position="148"/>
    </location>
    <ligand>
        <name>Zn(2+)</name>
        <dbReference type="ChEBI" id="CHEBI:29105"/>
        <note>structural</note>
    </ligand>
</feature>
<keyword evidence="5 7" id="KW-0067">ATP-binding</keyword>
<evidence type="ECO:0000256" key="7">
    <source>
        <dbReference type="RuleBase" id="RU003331"/>
    </source>
</evidence>
<proteinExistence type="inferred from homology"/>
<feature type="domain" description="Adenylate kinase active site lid" evidence="8">
    <location>
        <begin position="125"/>
        <end position="161"/>
    </location>
</feature>
<dbReference type="SUPFAM" id="SSF52540">
    <property type="entry name" value="P-loop containing nucleoside triphosphate hydrolases"/>
    <property type="match status" value="1"/>
</dbReference>
<evidence type="ECO:0000256" key="4">
    <source>
        <dbReference type="ARBA" id="ARBA00022777"/>
    </source>
</evidence>
<dbReference type="PANTHER" id="PTHR23359">
    <property type="entry name" value="NUCLEOTIDE KINASE"/>
    <property type="match status" value="1"/>
</dbReference>
<evidence type="ECO:0000256" key="6">
    <source>
        <dbReference type="RuleBase" id="RU003330"/>
    </source>
</evidence>
<dbReference type="Pfam" id="PF00406">
    <property type="entry name" value="ADK"/>
    <property type="match status" value="1"/>
</dbReference>
<comment type="catalytic activity">
    <reaction evidence="5 7">
        <text>AMP + ATP = 2 ADP</text>
        <dbReference type="Rhea" id="RHEA:12973"/>
        <dbReference type="ChEBI" id="CHEBI:30616"/>
        <dbReference type="ChEBI" id="CHEBI:456215"/>
        <dbReference type="ChEBI" id="CHEBI:456216"/>
        <dbReference type="EC" id="2.7.4.3"/>
    </reaction>
</comment>
<evidence type="ECO:0000256" key="2">
    <source>
        <dbReference type="ARBA" id="ARBA00022727"/>
    </source>
</evidence>
<dbReference type="SUPFAM" id="SSF57774">
    <property type="entry name" value="Microbial and mitochondrial ADK, insert 'zinc finger' domain"/>
    <property type="match status" value="1"/>
</dbReference>
<feature type="binding site" evidence="5">
    <location>
        <position position="31"/>
    </location>
    <ligand>
        <name>AMP</name>
        <dbReference type="ChEBI" id="CHEBI:456215"/>
    </ligand>
</feature>
<feature type="binding site" evidence="5">
    <location>
        <position position="131"/>
    </location>
    <ligand>
        <name>Zn(2+)</name>
        <dbReference type="ChEBI" id="CHEBI:29105"/>
        <note>structural</note>
    </ligand>
</feature>
<dbReference type="InterPro" id="IPR007862">
    <property type="entry name" value="Adenylate_kinase_lid-dom"/>
</dbReference>
<feature type="binding site" evidence="5">
    <location>
        <begin position="134"/>
        <end position="135"/>
    </location>
    <ligand>
        <name>ATP</name>
        <dbReference type="ChEBI" id="CHEBI:30616"/>
    </ligand>
</feature>
<dbReference type="Proteomes" id="UP000237351">
    <property type="component" value="Chromosome"/>
</dbReference>
<evidence type="ECO:0000313" key="10">
    <source>
        <dbReference type="Proteomes" id="UP000237351"/>
    </source>
</evidence>
<evidence type="ECO:0000313" key="9">
    <source>
        <dbReference type="EMBL" id="ARN85343.1"/>
    </source>
</evidence>
<accession>A0A1W6N681</accession>
<dbReference type="PRINTS" id="PR00094">
    <property type="entry name" value="ADENYLTKNASE"/>
</dbReference>
<feature type="binding site" evidence="5">
    <location>
        <position position="170"/>
    </location>
    <ligand>
        <name>AMP</name>
        <dbReference type="ChEBI" id="CHEBI:456215"/>
    </ligand>
</feature>
<organism evidence="9 10">
    <name type="scientific">Candidatus Nucleicultrix amoebiphila FS5</name>
    <dbReference type="NCBI Taxonomy" id="1414854"/>
    <lineage>
        <taxon>Bacteria</taxon>
        <taxon>Pseudomonadati</taxon>
        <taxon>Pseudomonadota</taxon>
        <taxon>Alphaproteobacteria</taxon>
        <taxon>Holosporales</taxon>
        <taxon>Candidatus Nucleicultricaceae</taxon>
        <taxon>Candidatus Nucleicultrix</taxon>
    </lineage>
</organism>
<feature type="binding site" evidence="5">
    <location>
        <begin position="83"/>
        <end position="86"/>
    </location>
    <ligand>
        <name>AMP</name>
        <dbReference type="ChEBI" id="CHEBI:456215"/>
    </ligand>
</feature>
<dbReference type="InterPro" id="IPR000850">
    <property type="entry name" value="Adenylat/UMP-CMP_kin"/>
</dbReference>
<evidence type="ECO:0000259" key="8">
    <source>
        <dbReference type="Pfam" id="PF05191"/>
    </source>
</evidence>
<comment type="subcellular location">
    <subcellularLocation>
        <location evidence="5 7">Cytoplasm</location>
    </subcellularLocation>
</comment>
<dbReference type="GO" id="GO:0005524">
    <property type="term" value="F:ATP binding"/>
    <property type="evidence" value="ECO:0007669"/>
    <property type="project" value="UniProtKB-UniRule"/>
</dbReference>
<keyword evidence="3 5" id="KW-0547">Nucleotide-binding</keyword>
<feature type="binding site" evidence="5">
    <location>
        <position position="36"/>
    </location>
    <ligand>
        <name>AMP</name>
        <dbReference type="ChEBI" id="CHEBI:456215"/>
    </ligand>
</feature>
<comment type="caution">
    <text evidence="5">Lacks conserved residue(s) required for the propagation of feature annotation.</text>
</comment>
<comment type="function">
    <text evidence="5">Catalyzes the reversible transfer of the terminal phosphate group between ATP and AMP. Plays an important role in cellular energy homeostasis and in adenine nucleotide metabolism.</text>
</comment>
<comment type="subunit">
    <text evidence="5 7">Monomer.</text>
</comment>
<dbReference type="GO" id="GO:0004017">
    <property type="term" value="F:AMP kinase activity"/>
    <property type="evidence" value="ECO:0007669"/>
    <property type="project" value="UniProtKB-UniRule"/>
</dbReference>
<dbReference type="EC" id="2.7.4.3" evidence="5 7"/>
<feature type="binding site" evidence="5">
    <location>
        <position position="128"/>
    </location>
    <ligand>
        <name>Zn(2+)</name>
        <dbReference type="ChEBI" id="CHEBI:29105"/>
        <note>structural</note>
    </ligand>
</feature>
<dbReference type="NCBIfam" id="TIGR01351">
    <property type="entry name" value="adk"/>
    <property type="match status" value="1"/>
</dbReference>